<dbReference type="PROSITE" id="PS51257">
    <property type="entry name" value="PROKAR_LIPOPROTEIN"/>
    <property type="match status" value="1"/>
</dbReference>
<feature type="active site" description="Nucleophile" evidence="2">
    <location>
        <position position="111"/>
    </location>
</feature>
<evidence type="ECO:0000259" key="3">
    <source>
        <dbReference type="PROSITE" id="PS51635"/>
    </source>
</evidence>
<dbReference type="GO" id="GO:0016787">
    <property type="term" value="F:hydrolase activity"/>
    <property type="evidence" value="ECO:0007669"/>
    <property type="project" value="UniProtKB-UniRule"/>
</dbReference>
<dbReference type="InterPro" id="IPR016035">
    <property type="entry name" value="Acyl_Trfase/lysoPLipase"/>
</dbReference>
<feature type="short sequence motif" description="GXSXG" evidence="2">
    <location>
        <begin position="109"/>
        <end position="113"/>
    </location>
</feature>
<name>A0A1H4QMY1_9BRAD</name>
<keyword evidence="1 2" id="KW-0443">Lipid metabolism</keyword>
<accession>A0A1H4QMY1</accession>
<feature type="domain" description="PNPLA" evidence="3">
    <location>
        <begin position="68"/>
        <end position="305"/>
    </location>
</feature>
<feature type="short sequence motif" description="DGA/G" evidence="2">
    <location>
        <begin position="292"/>
        <end position="294"/>
    </location>
</feature>
<sequence length="471" mass="50224">MAKRVFVRGSGIGGWLSALLVAAVAVGLAGCATVYNLPGNVPLGAAAADTNGVRDIPSYEDDLLLALSFSGGGTRAAAFSFGVLEELDRVRSSAAGTKTLLDRVDFVSGVSGGSVTAAYFGLKRRAALDDFRERFLLRNAEEGLKTKISLGNIGRALGGGVNDSQFTDWLDQNLFDGARFEALPDDRRPRVWINASDIYNRTPFVFGKTSFDALCSDIRSYRVAEAVAASAAVPLAFAPIVLQTYPGGCAAPLPSWLDRVRNDPNAQPLLRSYAEAQARYRDGSMRYVKLLDGGLVDNYGLSGLSIGLLAAQRPYEPLSERQAAKLRRILFLVVDAGRGISGDFVQTLEGPSGVELVSAAADTAIDASVRSSYAAFTALASDWSGKLKHWRCGLSTADRTRLGVGAGWKCGDVAIYVERLGFDRLGPERAGILNAIPTRLSLPAEQVDQLITGGADALRSSKAYQQFRRGL</sequence>
<keyword evidence="2" id="KW-0378">Hydrolase</keyword>
<dbReference type="SUPFAM" id="SSF52151">
    <property type="entry name" value="FabD/lysophospholipase-like"/>
    <property type="match status" value="1"/>
</dbReference>
<evidence type="ECO:0000313" key="4">
    <source>
        <dbReference type="EMBL" id="SEC20918.1"/>
    </source>
</evidence>
<dbReference type="EMBL" id="FNTH01000001">
    <property type="protein sequence ID" value="SEC20918.1"/>
    <property type="molecule type" value="Genomic_DNA"/>
</dbReference>
<dbReference type="Proteomes" id="UP000198992">
    <property type="component" value="Unassembled WGS sequence"/>
</dbReference>
<dbReference type="Pfam" id="PF01734">
    <property type="entry name" value="Patatin"/>
    <property type="match status" value="1"/>
</dbReference>
<dbReference type="GO" id="GO:0016042">
    <property type="term" value="P:lipid catabolic process"/>
    <property type="evidence" value="ECO:0007669"/>
    <property type="project" value="UniProtKB-UniRule"/>
</dbReference>
<protein>
    <submittedName>
        <fullName evidence="4">NTE family protein</fullName>
    </submittedName>
</protein>
<dbReference type="PROSITE" id="PS51635">
    <property type="entry name" value="PNPLA"/>
    <property type="match status" value="1"/>
</dbReference>
<keyword evidence="2" id="KW-0442">Lipid degradation</keyword>
<evidence type="ECO:0000256" key="1">
    <source>
        <dbReference type="ARBA" id="ARBA00023098"/>
    </source>
</evidence>
<dbReference type="InterPro" id="IPR002641">
    <property type="entry name" value="PNPLA_dom"/>
</dbReference>
<dbReference type="Gene3D" id="3.40.1090.10">
    <property type="entry name" value="Cytosolic phospholipase A2 catalytic domain"/>
    <property type="match status" value="2"/>
</dbReference>
<reference evidence="4 5" key="1">
    <citation type="submission" date="2016-10" db="EMBL/GenBank/DDBJ databases">
        <authorList>
            <person name="de Groot N.N."/>
        </authorList>
    </citation>
    <scope>NUCLEOTIDE SEQUENCE [LARGE SCALE GENOMIC DNA]</scope>
    <source>
        <strain evidence="4 5">MT12</strain>
    </source>
</reference>
<evidence type="ECO:0000313" key="5">
    <source>
        <dbReference type="Proteomes" id="UP000198992"/>
    </source>
</evidence>
<comment type="caution">
    <text evidence="2">Lacks conserved residue(s) required for the propagation of feature annotation.</text>
</comment>
<gene>
    <name evidence="4" type="ORF">SAMN05444164_1291</name>
</gene>
<dbReference type="AlphaFoldDB" id="A0A1H4QMY1"/>
<proteinExistence type="predicted"/>
<evidence type="ECO:0000256" key="2">
    <source>
        <dbReference type="PROSITE-ProRule" id="PRU01161"/>
    </source>
</evidence>
<organism evidence="4 5">
    <name type="scientific">Bradyrhizobium erythrophlei</name>
    <dbReference type="NCBI Taxonomy" id="1437360"/>
    <lineage>
        <taxon>Bacteria</taxon>
        <taxon>Pseudomonadati</taxon>
        <taxon>Pseudomonadota</taxon>
        <taxon>Alphaproteobacteria</taxon>
        <taxon>Hyphomicrobiales</taxon>
        <taxon>Nitrobacteraceae</taxon>
        <taxon>Bradyrhizobium</taxon>
    </lineage>
</organism>
<feature type="active site" description="Proton acceptor" evidence="2">
    <location>
        <position position="292"/>
    </location>
</feature>